<evidence type="ECO:0000259" key="2">
    <source>
        <dbReference type="PROSITE" id="PS50802"/>
    </source>
</evidence>
<feature type="domain" description="OTU" evidence="2">
    <location>
        <begin position="672"/>
        <end position="805"/>
    </location>
</feature>
<protein>
    <recommendedName>
        <fullName evidence="2">OTU domain-containing protein</fullName>
    </recommendedName>
</protein>
<feature type="compositionally biased region" description="Basic residues" evidence="1">
    <location>
        <begin position="560"/>
        <end position="573"/>
    </location>
</feature>
<comment type="caution">
    <text evidence="3">The sequence shown here is derived from an EMBL/GenBank/DDBJ whole genome shotgun (WGS) entry which is preliminary data.</text>
</comment>
<dbReference type="EMBL" id="CAJNIZ010014652">
    <property type="protein sequence ID" value="CAE7364499.1"/>
    <property type="molecule type" value="Genomic_DNA"/>
</dbReference>
<dbReference type="Gene3D" id="3.90.70.80">
    <property type="match status" value="1"/>
</dbReference>
<dbReference type="GO" id="GO:0004843">
    <property type="term" value="F:cysteine-type deubiquitinase activity"/>
    <property type="evidence" value="ECO:0007669"/>
    <property type="project" value="TreeGrafter"/>
</dbReference>
<gene>
    <name evidence="3" type="ORF">SPIL2461_LOCUS8767</name>
</gene>
<keyword evidence="4" id="KW-1185">Reference proteome</keyword>
<dbReference type="InterPro" id="IPR050704">
    <property type="entry name" value="Peptidase_C85-like"/>
</dbReference>
<dbReference type="InterPro" id="IPR003323">
    <property type="entry name" value="OTU_dom"/>
</dbReference>
<dbReference type="SUPFAM" id="SSF54001">
    <property type="entry name" value="Cysteine proteinases"/>
    <property type="match status" value="1"/>
</dbReference>
<dbReference type="PANTHER" id="PTHR12419">
    <property type="entry name" value="OTU DOMAIN CONTAINING PROTEIN"/>
    <property type="match status" value="1"/>
</dbReference>
<dbReference type="GO" id="GO:0016579">
    <property type="term" value="P:protein deubiquitination"/>
    <property type="evidence" value="ECO:0007669"/>
    <property type="project" value="TreeGrafter"/>
</dbReference>
<dbReference type="Pfam" id="PF02338">
    <property type="entry name" value="OTU"/>
    <property type="match status" value="1"/>
</dbReference>
<dbReference type="Proteomes" id="UP000649617">
    <property type="component" value="Unassembled WGS sequence"/>
</dbReference>
<dbReference type="AlphaFoldDB" id="A0A812PJ55"/>
<dbReference type="PANTHER" id="PTHR12419:SF11">
    <property type="entry name" value="OTU DOMAIN-CONTAINING PROTEIN DDB_G0284757"/>
    <property type="match status" value="1"/>
</dbReference>
<evidence type="ECO:0000313" key="3">
    <source>
        <dbReference type="EMBL" id="CAE7364499.1"/>
    </source>
</evidence>
<name>A0A812PJ55_SYMPI</name>
<dbReference type="OrthoDB" id="448045at2759"/>
<evidence type="ECO:0000256" key="1">
    <source>
        <dbReference type="SAM" id="MobiDB-lite"/>
    </source>
</evidence>
<reference evidence="3" key="1">
    <citation type="submission" date="2021-02" db="EMBL/GenBank/DDBJ databases">
        <authorList>
            <person name="Dougan E. K."/>
            <person name="Rhodes N."/>
            <person name="Thang M."/>
            <person name="Chan C."/>
        </authorList>
    </citation>
    <scope>NUCLEOTIDE SEQUENCE</scope>
</reference>
<feature type="region of interest" description="Disordered" evidence="1">
    <location>
        <begin position="13"/>
        <end position="46"/>
    </location>
</feature>
<dbReference type="InterPro" id="IPR038765">
    <property type="entry name" value="Papain-like_cys_pep_sf"/>
</dbReference>
<feature type="compositionally biased region" description="Low complexity" evidence="1">
    <location>
        <begin position="34"/>
        <end position="43"/>
    </location>
</feature>
<evidence type="ECO:0000313" key="4">
    <source>
        <dbReference type="Proteomes" id="UP000649617"/>
    </source>
</evidence>
<dbReference type="PROSITE" id="PS50802">
    <property type="entry name" value="OTU"/>
    <property type="match status" value="1"/>
</dbReference>
<proteinExistence type="predicted"/>
<organism evidence="3 4">
    <name type="scientific">Symbiodinium pilosum</name>
    <name type="common">Dinoflagellate</name>
    <dbReference type="NCBI Taxonomy" id="2952"/>
    <lineage>
        <taxon>Eukaryota</taxon>
        <taxon>Sar</taxon>
        <taxon>Alveolata</taxon>
        <taxon>Dinophyceae</taxon>
        <taxon>Suessiales</taxon>
        <taxon>Symbiodiniaceae</taxon>
        <taxon>Symbiodinium</taxon>
    </lineage>
</organism>
<sequence length="808" mass="90332">MVVEVTGACTENKNVKAAQRQRAKELAQSRTPAQAQKQMEQQQIPVQERPPAWQIQNYRPQKRQQVQKQAADCLLALRAFLQSPPETLRVDTDSLVCNEEQVRILFAVPEATEWFQTCNLPWFLCDFTMKTNKPGLVLGAIGPVGLKRGAGGRPHLRFVPVQYMLSHTEDQEAHSLLVKKYVQMAADAGIQLTDGIFDCACYAGAKAALSGEGMPQNIFLHRCLQHTKENLKEEAKKRDEATGQPRLSNGELLPLLVELLQFSAWLPSDEEFTALWSTVLHRMDTDWEEATMARYIRSNLLHVASDVIRASWQTGFGAVPLGCTTYAPNAIERSWRLLKGLLQQRHRLQEPATLMVDVCVCLRSRLNAGEYADMREAFSDPWRALQVPSQTVWGPRVEDQEDSDQVEQRSRRLCQDDILKHFRKHGARGTFLASVTSRVLADGSKAKLLYVFPKYRLELGHCRREEIAAALRLGLASTVEDVFQACADPETGHYCFLRHMFLRRTYTTVYVTTDDVVVDMNADFVAGGGHSEHALFVQTLLTKDGHRPVRAGPIHSQAGTKKKAKAKAKRSARMKSMLRASPQKRGSGSDAAPNAVSPDTAPMDAAVRASSTQWDVNMFEHVQPAADSAFQSWERHLLNLAIEASLADNAEAQARADASNAVIDARLAREGRKRVPVAAHGDCQFEAIIYSAELPMTADALRAEVMQYLRPLGDTFRARLEQRFNGRWADYCHHMAQQGTWGDDMTLLAASHVLRRPIHVITDSEYESGYLTVVKPPPCVHSSLWGPPIVISNAMDRHFDATQELDAA</sequence>
<accession>A0A812PJ55</accession>
<dbReference type="CDD" id="cd22758">
    <property type="entry name" value="OTU_232R-like"/>
    <property type="match status" value="1"/>
</dbReference>
<feature type="region of interest" description="Disordered" evidence="1">
    <location>
        <begin position="547"/>
        <end position="607"/>
    </location>
</feature>